<proteinExistence type="predicted"/>
<feature type="non-terminal residue" evidence="1">
    <location>
        <position position="45"/>
    </location>
</feature>
<name>A0ABQ6N1L6_9STRA</name>
<protein>
    <submittedName>
        <fullName evidence="1">Uncharacterized protein</fullName>
    </submittedName>
</protein>
<gene>
    <name evidence="1" type="ORF">TeGR_g8429</name>
</gene>
<keyword evidence="2" id="KW-1185">Reference proteome</keyword>
<dbReference type="Gene3D" id="6.10.280.240">
    <property type="match status" value="1"/>
</dbReference>
<evidence type="ECO:0000313" key="2">
    <source>
        <dbReference type="Proteomes" id="UP001165060"/>
    </source>
</evidence>
<reference evidence="1 2" key="1">
    <citation type="journal article" date="2023" name="Commun. Biol.">
        <title>Genome analysis of Parmales, the sister group of diatoms, reveals the evolutionary specialization of diatoms from phago-mixotrophs to photoautotrophs.</title>
        <authorList>
            <person name="Ban H."/>
            <person name="Sato S."/>
            <person name="Yoshikawa S."/>
            <person name="Yamada K."/>
            <person name="Nakamura Y."/>
            <person name="Ichinomiya M."/>
            <person name="Sato N."/>
            <person name="Blanc-Mathieu R."/>
            <person name="Endo H."/>
            <person name="Kuwata A."/>
            <person name="Ogata H."/>
        </authorList>
    </citation>
    <scope>NUCLEOTIDE SEQUENCE [LARGE SCALE GENOMIC DNA]</scope>
</reference>
<dbReference type="EMBL" id="BRYB01000771">
    <property type="protein sequence ID" value="GMI37335.1"/>
    <property type="molecule type" value="Genomic_DNA"/>
</dbReference>
<dbReference type="InterPro" id="IPR016159">
    <property type="entry name" value="Cullin_repeat-like_dom_sf"/>
</dbReference>
<comment type="caution">
    <text evidence="1">The sequence shown here is derived from an EMBL/GenBank/DDBJ whole genome shotgun (WGS) entry which is preliminary data.</text>
</comment>
<dbReference type="Proteomes" id="UP001165060">
    <property type="component" value="Unassembled WGS sequence"/>
</dbReference>
<sequence length="45" mass="5058">MTLLEKDGSGCRALLANDKTDDLERMYRLFGRLDDGLTPMANIVK</sequence>
<organism evidence="1 2">
    <name type="scientific">Tetraparma gracilis</name>
    <dbReference type="NCBI Taxonomy" id="2962635"/>
    <lineage>
        <taxon>Eukaryota</taxon>
        <taxon>Sar</taxon>
        <taxon>Stramenopiles</taxon>
        <taxon>Ochrophyta</taxon>
        <taxon>Bolidophyceae</taxon>
        <taxon>Parmales</taxon>
        <taxon>Triparmaceae</taxon>
        <taxon>Tetraparma</taxon>
    </lineage>
</organism>
<evidence type="ECO:0000313" key="1">
    <source>
        <dbReference type="EMBL" id="GMI37335.1"/>
    </source>
</evidence>
<accession>A0ABQ6N1L6</accession>
<dbReference type="SUPFAM" id="SSF74788">
    <property type="entry name" value="Cullin repeat-like"/>
    <property type="match status" value="1"/>
</dbReference>